<dbReference type="InterPro" id="IPR003140">
    <property type="entry name" value="PLipase/COase/thioEstase"/>
</dbReference>
<accession>A0ABY1QTP1</accession>
<evidence type="ECO:0000256" key="2">
    <source>
        <dbReference type="ARBA" id="ARBA00022801"/>
    </source>
</evidence>
<keyword evidence="5" id="KW-1185">Reference proteome</keyword>
<reference evidence="4 5" key="1">
    <citation type="submission" date="2017-05" db="EMBL/GenBank/DDBJ databases">
        <authorList>
            <person name="Varghese N."/>
            <person name="Submissions S."/>
        </authorList>
    </citation>
    <scope>NUCLEOTIDE SEQUENCE [LARGE SCALE GENOMIC DNA]</scope>
    <source>
        <strain evidence="4 5">SM16</strain>
    </source>
</reference>
<evidence type="ECO:0000256" key="1">
    <source>
        <dbReference type="ARBA" id="ARBA00006499"/>
    </source>
</evidence>
<dbReference type="PANTHER" id="PTHR10655">
    <property type="entry name" value="LYSOPHOSPHOLIPASE-RELATED"/>
    <property type="match status" value="1"/>
</dbReference>
<organism evidence="4 5">
    <name type="scientific">Novosphingobium panipatense</name>
    <dbReference type="NCBI Taxonomy" id="428991"/>
    <lineage>
        <taxon>Bacteria</taxon>
        <taxon>Pseudomonadati</taxon>
        <taxon>Pseudomonadota</taxon>
        <taxon>Alphaproteobacteria</taxon>
        <taxon>Sphingomonadales</taxon>
        <taxon>Sphingomonadaceae</taxon>
        <taxon>Novosphingobium</taxon>
    </lineage>
</organism>
<dbReference type="Pfam" id="PF02230">
    <property type="entry name" value="Abhydrolase_2"/>
    <property type="match status" value="1"/>
</dbReference>
<dbReference type="Gene3D" id="3.40.50.1820">
    <property type="entry name" value="alpha/beta hydrolase"/>
    <property type="match status" value="1"/>
</dbReference>
<evidence type="ECO:0000313" key="5">
    <source>
        <dbReference type="Proteomes" id="UP001157910"/>
    </source>
</evidence>
<evidence type="ECO:0000313" key="4">
    <source>
        <dbReference type="EMBL" id="SMP78503.1"/>
    </source>
</evidence>
<name>A0ABY1QTP1_9SPHN</name>
<feature type="domain" description="Phospholipase/carboxylesterase/thioesterase" evidence="3">
    <location>
        <begin position="17"/>
        <end position="211"/>
    </location>
</feature>
<comment type="similarity">
    <text evidence="1">Belongs to the AB hydrolase superfamily. AB hydrolase 2 family.</text>
</comment>
<dbReference type="SUPFAM" id="SSF53474">
    <property type="entry name" value="alpha/beta-Hydrolases"/>
    <property type="match status" value="1"/>
</dbReference>
<evidence type="ECO:0000259" key="3">
    <source>
        <dbReference type="Pfam" id="PF02230"/>
    </source>
</evidence>
<gene>
    <name evidence="4" type="ORF">SAMN06296065_11133</name>
</gene>
<dbReference type="EMBL" id="FXUI01000011">
    <property type="protein sequence ID" value="SMP78503.1"/>
    <property type="molecule type" value="Genomic_DNA"/>
</dbReference>
<sequence length="223" mass="23362">MKKIENGVSLQPLAGGRPRQIILLLHGFGSNGSDMIALAPSLQQKLPHALFLAPHAPDRCGGGGYQWWALSSIAPRDLAAGALMAAPAVDAFIDRKLKQYDLTEADLALIGFSQGTMMALQVGLRRPRPVACIVGYAGLLTSTADLPHNDCPRPPVLLVHGSADPVVPVAAMHAAESELRRLGVDVTTHVSHGIGHTVDPTGLRLGVEFVSAALGASSQPERG</sequence>
<dbReference type="PANTHER" id="PTHR10655:SF17">
    <property type="entry name" value="LYSOPHOSPHOLIPASE-LIKE PROTEIN 1"/>
    <property type="match status" value="1"/>
</dbReference>
<comment type="caution">
    <text evidence="4">The sequence shown here is derived from an EMBL/GenBank/DDBJ whole genome shotgun (WGS) entry which is preliminary data.</text>
</comment>
<dbReference type="InterPro" id="IPR029058">
    <property type="entry name" value="AB_hydrolase_fold"/>
</dbReference>
<dbReference type="InterPro" id="IPR050565">
    <property type="entry name" value="LYPA1-2/EST-like"/>
</dbReference>
<keyword evidence="2" id="KW-0378">Hydrolase</keyword>
<dbReference type="Proteomes" id="UP001157910">
    <property type="component" value="Unassembled WGS sequence"/>
</dbReference>
<dbReference type="RefSeq" id="WP_283406820.1">
    <property type="nucleotide sequence ID" value="NZ_FXUI01000011.1"/>
</dbReference>
<proteinExistence type="inferred from homology"/>
<protein>
    <submittedName>
        <fullName evidence="4">Phospholipase/carboxylesterase</fullName>
    </submittedName>
</protein>